<dbReference type="Pfam" id="PF03797">
    <property type="entry name" value="Autotransporter"/>
    <property type="match status" value="1"/>
</dbReference>
<dbReference type="CDD" id="cd01847">
    <property type="entry name" value="Triacylglycerol_lipase_like"/>
    <property type="match status" value="1"/>
</dbReference>
<feature type="chain" id="PRO_5012537566" evidence="5">
    <location>
        <begin position="25"/>
        <end position="643"/>
    </location>
</feature>
<name>A0A266LN52_PSEFR</name>
<reference evidence="7 8" key="1">
    <citation type="submission" date="2017-08" db="EMBL/GenBank/DDBJ databases">
        <title>Genomic and metabolic characterisation of spoilage-associated Pseudomonas species.</title>
        <authorList>
            <person name="Stanborough T."/>
            <person name="Fegan N."/>
            <person name="Powell S.M."/>
            <person name="Singh T."/>
            <person name="Tamplin M.L."/>
            <person name="Chandry P.S."/>
        </authorList>
    </citation>
    <scope>NUCLEOTIDE SEQUENCE [LARGE SCALE GENOMIC DNA]</scope>
    <source>
        <strain evidence="7 8">F1820</strain>
    </source>
</reference>
<dbReference type="PANTHER" id="PTHR45642">
    <property type="entry name" value="GDSL ESTERASE/LIPASE EXL3"/>
    <property type="match status" value="1"/>
</dbReference>
<dbReference type="SUPFAM" id="SSF103515">
    <property type="entry name" value="Autotransporter"/>
    <property type="match status" value="1"/>
</dbReference>
<dbReference type="PROSITE" id="PS51208">
    <property type="entry name" value="AUTOTRANSPORTER"/>
    <property type="match status" value="1"/>
</dbReference>
<evidence type="ECO:0000256" key="1">
    <source>
        <dbReference type="ARBA" id="ARBA00008668"/>
    </source>
</evidence>
<feature type="active site" evidence="3">
    <location>
        <position position="311"/>
    </location>
</feature>
<dbReference type="NCBIfam" id="NF041609">
    <property type="entry name" value="esterase_EstP"/>
    <property type="match status" value="1"/>
</dbReference>
<evidence type="ECO:0000256" key="2">
    <source>
        <dbReference type="ARBA" id="ARBA00022729"/>
    </source>
</evidence>
<comment type="caution">
    <text evidence="7">The sequence shown here is derived from an EMBL/GenBank/DDBJ whole genome shotgun (WGS) entry which is preliminary data.</text>
</comment>
<comment type="similarity">
    <text evidence="1">Belongs to the 'GDSL' lipolytic enzyme family.</text>
</comment>
<dbReference type="InterPro" id="IPR036709">
    <property type="entry name" value="Autotransporte_beta_dom_sf"/>
</dbReference>
<dbReference type="SMART" id="SM00869">
    <property type="entry name" value="Autotransporter"/>
    <property type="match status" value="1"/>
</dbReference>
<dbReference type="PANTHER" id="PTHR45642:SF139">
    <property type="entry name" value="SGNH HYDROLASE-TYPE ESTERASE DOMAIN-CONTAINING PROTEIN"/>
    <property type="match status" value="1"/>
</dbReference>
<dbReference type="AlphaFoldDB" id="A0A266LN52"/>
<dbReference type="Pfam" id="PF00657">
    <property type="entry name" value="Lipase_GDSL"/>
    <property type="match status" value="1"/>
</dbReference>
<feature type="region of interest" description="Disordered" evidence="4">
    <location>
        <begin position="84"/>
        <end position="106"/>
    </location>
</feature>
<dbReference type="GO" id="GO:0019867">
    <property type="term" value="C:outer membrane"/>
    <property type="evidence" value="ECO:0007669"/>
    <property type="project" value="InterPro"/>
</dbReference>
<feature type="active site" evidence="3">
    <location>
        <position position="308"/>
    </location>
</feature>
<dbReference type="Proteomes" id="UP000216113">
    <property type="component" value="Unassembled WGS sequence"/>
</dbReference>
<protein>
    <submittedName>
        <fullName evidence="7">Autotransporter domain-containing esterase</fullName>
    </submittedName>
</protein>
<dbReference type="InterPro" id="IPR036514">
    <property type="entry name" value="SGNH_hydro_sf"/>
</dbReference>
<proteinExistence type="inferred from homology"/>
<feature type="active site" description="Nucleophile" evidence="3">
    <location>
        <position position="38"/>
    </location>
</feature>
<dbReference type="InterPro" id="IPR005546">
    <property type="entry name" value="Autotransporte_beta"/>
</dbReference>
<evidence type="ECO:0000313" key="8">
    <source>
        <dbReference type="Proteomes" id="UP000216113"/>
    </source>
</evidence>
<evidence type="ECO:0000259" key="6">
    <source>
        <dbReference type="PROSITE" id="PS51208"/>
    </source>
</evidence>
<dbReference type="PIRSF" id="PIRSF037375">
    <property type="entry name" value="Autotrns_EstA"/>
    <property type="match status" value="1"/>
</dbReference>
<feature type="compositionally biased region" description="Polar residues" evidence="4">
    <location>
        <begin position="91"/>
        <end position="100"/>
    </location>
</feature>
<sequence>MRRLSVLIPLAGCILSIVSERVIAAPSPYSTMIVFGDSLSDSGHYPGVGTGMRFTNRTGPTYKEYRGEEYVAVAPTRLGTKLGIAPADMRPSTSPGNTLTGEPDGNNWAVGGYRTDQILNSVKTESKVAIPDDWSFVGGYVLRSKPGYLVQNNFKADPKALYFISGGGNDFLQGKVTSPAEAGQAAQRLAASAHTLQQAGARYIMVWLLPDLGLTPAVYGTPTQAGTSYLSALFNHELTQQLAQIDAEVIPLNIPLLLREAMADPARYGLALGQDLVATCFSGEECTENPQYGLNSATPNPAKLLFNDSVHPTETGQQLIADYAYSLLAAPWELTLLPVMAQASLNAHQDQLRNQWAGDNGQWQAVGQWRTLLAGGGQRLEIDKQATAVKADGKGYNLNIGTSYRLDDNWRFGIAGGFYRQRLETGANESDYKLNSYLGSVFAQYQHSHWWGDAALTLGRLDYDSLKRKFALGVGSGLEQGQADGHLRALSTRLGYEIAQASDLWQLSPFISADYSRVEVNRYEEKGRRSTALNYEEQTLVSKRLGAGLLASYQATPQTLLFAEAAHEHEFQSDTQRLNIALNSLPNNRFKLEGYTPPSNLARVSLGVSHRLTTDLMLQAAYNARKSDGVMQQGVNIGVSLNF</sequence>
<evidence type="ECO:0000256" key="4">
    <source>
        <dbReference type="SAM" id="MobiDB-lite"/>
    </source>
</evidence>
<dbReference type="Gene3D" id="3.40.50.1110">
    <property type="entry name" value="SGNH hydrolase"/>
    <property type="match status" value="1"/>
</dbReference>
<dbReference type="InterPro" id="IPR006315">
    <property type="entry name" value="OM_autotransptr_brl_dom"/>
</dbReference>
<dbReference type="RefSeq" id="WP_095031086.1">
    <property type="nucleotide sequence ID" value="NZ_NQKL01000028.1"/>
</dbReference>
<evidence type="ECO:0000256" key="3">
    <source>
        <dbReference type="PIRSR" id="PIRSR037375-1"/>
    </source>
</evidence>
<dbReference type="InterPro" id="IPR001087">
    <property type="entry name" value="GDSL"/>
</dbReference>
<dbReference type="NCBIfam" id="TIGR01414">
    <property type="entry name" value="autotrans_barl"/>
    <property type="match status" value="1"/>
</dbReference>
<organism evidence="7 8">
    <name type="scientific">Pseudomonas fragi</name>
    <dbReference type="NCBI Taxonomy" id="296"/>
    <lineage>
        <taxon>Bacteria</taxon>
        <taxon>Pseudomonadati</taxon>
        <taxon>Pseudomonadota</taxon>
        <taxon>Gammaproteobacteria</taxon>
        <taxon>Pseudomonadales</taxon>
        <taxon>Pseudomonadaceae</taxon>
        <taxon>Pseudomonas</taxon>
    </lineage>
</organism>
<gene>
    <name evidence="7" type="ORF">CJF43_22910</name>
</gene>
<feature type="domain" description="Autotransporter" evidence="6">
    <location>
        <begin position="361"/>
        <end position="643"/>
    </location>
</feature>
<accession>A0A266LN52</accession>
<keyword evidence="2 5" id="KW-0732">Signal</keyword>
<dbReference type="EMBL" id="NQKL01000028">
    <property type="protein sequence ID" value="OZY39453.1"/>
    <property type="molecule type" value="Genomic_DNA"/>
</dbReference>
<dbReference type="InterPro" id="IPR017186">
    <property type="entry name" value="Lipase_autotranspt_EstA"/>
</dbReference>
<evidence type="ECO:0000256" key="5">
    <source>
        <dbReference type="SAM" id="SignalP"/>
    </source>
</evidence>
<dbReference type="InterPro" id="IPR048099">
    <property type="entry name" value="Esterase_EstP/EstA"/>
</dbReference>
<evidence type="ECO:0000313" key="7">
    <source>
        <dbReference type="EMBL" id="OZY39453.1"/>
    </source>
</evidence>
<dbReference type="GO" id="GO:0016788">
    <property type="term" value="F:hydrolase activity, acting on ester bonds"/>
    <property type="evidence" value="ECO:0007669"/>
    <property type="project" value="InterPro"/>
</dbReference>
<feature type="signal peptide" evidence="5">
    <location>
        <begin position="1"/>
        <end position="24"/>
    </location>
</feature>
<dbReference type="InterPro" id="IPR050592">
    <property type="entry name" value="GDSL_lipolytic_enzyme"/>
</dbReference>
<dbReference type="SUPFAM" id="SSF52266">
    <property type="entry name" value="SGNH hydrolase"/>
    <property type="match status" value="1"/>
</dbReference>
<dbReference type="Gene3D" id="2.40.128.130">
    <property type="entry name" value="Autotransporter beta-domain"/>
    <property type="match status" value="1"/>
</dbReference>